<evidence type="ECO:0000313" key="1">
    <source>
        <dbReference type="EnsemblPlants" id="LPERR05G17990.1"/>
    </source>
</evidence>
<evidence type="ECO:0000313" key="2">
    <source>
        <dbReference type="Proteomes" id="UP000032180"/>
    </source>
</evidence>
<dbReference type="HOGENOM" id="CLU_087421_0_0_1"/>
<dbReference type="Gramene" id="LPERR05G17990.1">
    <property type="protein sequence ID" value="LPERR05G17990.1"/>
    <property type="gene ID" value="LPERR05G17990"/>
</dbReference>
<keyword evidence="2" id="KW-1185">Reference proteome</keyword>
<proteinExistence type="predicted"/>
<dbReference type="EnsemblPlants" id="LPERR05G17990.1">
    <property type="protein sequence ID" value="LPERR05G17990.1"/>
    <property type="gene ID" value="LPERR05G17990"/>
</dbReference>
<organism evidence="1 2">
    <name type="scientific">Leersia perrieri</name>
    <dbReference type="NCBI Taxonomy" id="77586"/>
    <lineage>
        <taxon>Eukaryota</taxon>
        <taxon>Viridiplantae</taxon>
        <taxon>Streptophyta</taxon>
        <taxon>Embryophyta</taxon>
        <taxon>Tracheophyta</taxon>
        <taxon>Spermatophyta</taxon>
        <taxon>Magnoliopsida</taxon>
        <taxon>Liliopsida</taxon>
        <taxon>Poales</taxon>
        <taxon>Poaceae</taxon>
        <taxon>BOP clade</taxon>
        <taxon>Oryzoideae</taxon>
        <taxon>Oryzeae</taxon>
        <taxon>Oryzinae</taxon>
        <taxon>Leersia</taxon>
    </lineage>
</organism>
<accession>A0A0D9WID8</accession>
<name>A0A0D9WID8_9ORYZ</name>
<evidence type="ECO:0008006" key="3">
    <source>
        <dbReference type="Google" id="ProtNLM"/>
    </source>
</evidence>
<dbReference type="AlphaFoldDB" id="A0A0D9WID8"/>
<dbReference type="Gene3D" id="3.40.395.10">
    <property type="entry name" value="Adenoviral Proteinase, Chain A"/>
    <property type="match status" value="1"/>
</dbReference>
<dbReference type="InterPro" id="IPR038765">
    <property type="entry name" value="Papain-like_cys_pep_sf"/>
</dbReference>
<reference evidence="1 2" key="1">
    <citation type="submission" date="2012-08" db="EMBL/GenBank/DDBJ databases">
        <title>Oryza genome evolution.</title>
        <authorList>
            <person name="Wing R.A."/>
        </authorList>
    </citation>
    <scope>NUCLEOTIDE SEQUENCE</scope>
</reference>
<reference evidence="2" key="2">
    <citation type="submission" date="2013-12" db="EMBL/GenBank/DDBJ databases">
        <authorList>
            <person name="Yu Y."/>
            <person name="Lee S."/>
            <person name="de Baynast K."/>
            <person name="Wissotski M."/>
            <person name="Liu L."/>
            <person name="Talag J."/>
            <person name="Goicoechea J."/>
            <person name="Angelova A."/>
            <person name="Jetty R."/>
            <person name="Kudrna D."/>
            <person name="Golser W."/>
            <person name="Rivera L."/>
            <person name="Zhang J."/>
            <person name="Wing R."/>
        </authorList>
    </citation>
    <scope>NUCLEOTIDE SEQUENCE</scope>
</reference>
<reference evidence="1" key="3">
    <citation type="submission" date="2015-04" db="UniProtKB">
        <authorList>
            <consortium name="EnsemblPlants"/>
        </authorList>
    </citation>
    <scope>IDENTIFICATION</scope>
</reference>
<dbReference type="SUPFAM" id="SSF54001">
    <property type="entry name" value="Cysteine proteinases"/>
    <property type="match status" value="1"/>
</dbReference>
<protein>
    <recommendedName>
        <fullName evidence="3">Ubiquitin-like protease family profile domain-containing protein</fullName>
    </recommendedName>
</protein>
<dbReference type="Proteomes" id="UP000032180">
    <property type="component" value="Chromosome 5"/>
</dbReference>
<sequence length="262" mass="30917">MIPVAEAKPKPEYVASEPFLPIDELKTVGTQMHQFHEWYMKALADGKDTIGAKIRSMYYFTCQDDYVWIPFKDVFDLYQLDALDVSDHRVDHEKWRYKGPSKIKMTILHSWTLGKLTRSWCKPKSIVSRTVLSISWRKTILGNEFFFRTKKVSYISSHAIYNYHWILFAFNVSYSTVLVFDSMDKNEAWDRFRKLISGNFKEKLERIYKLRVDKHKIGTNLCGYFVCDYLHNLTPSQGRQEPLMGFINEQILDPAGEFYVDD</sequence>